<feature type="signal peptide" evidence="2">
    <location>
        <begin position="1"/>
        <end position="21"/>
    </location>
</feature>
<evidence type="ECO:0000313" key="4">
    <source>
        <dbReference type="Proteomes" id="UP000310108"/>
    </source>
</evidence>
<keyword evidence="4" id="KW-1185">Reference proteome</keyword>
<organism evidence="3 4">
    <name type="scientific">Colletotrichum tanaceti</name>
    <dbReference type="NCBI Taxonomy" id="1306861"/>
    <lineage>
        <taxon>Eukaryota</taxon>
        <taxon>Fungi</taxon>
        <taxon>Dikarya</taxon>
        <taxon>Ascomycota</taxon>
        <taxon>Pezizomycotina</taxon>
        <taxon>Sordariomycetes</taxon>
        <taxon>Hypocreomycetidae</taxon>
        <taxon>Glomerellales</taxon>
        <taxon>Glomerellaceae</taxon>
        <taxon>Colletotrichum</taxon>
        <taxon>Colletotrichum destructivum species complex</taxon>
    </lineage>
</organism>
<feature type="compositionally biased region" description="Low complexity" evidence="1">
    <location>
        <begin position="110"/>
        <end position="134"/>
    </location>
</feature>
<feature type="compositionally biased region" description="Basic residues" evidence="1">
    <location>
        <begin position="100"/>
        <end position="109"/>
    </location>
</feature>
<name>A0A4U6XVR9_9PEZI</name>
<reference evidence="3 4" key="1">
    <citation type="journal article" date="2019" name="PLoS ONE">
        <title>Comparative genome analysis indicates high evolutionary potential of pathogenicity genes in Colletotrichum tanaceti.</title>
        <authorList>
            <person name="Lelwala R.V."/>
            <person name="Korhonen P.K."/>
            <person name="Young N.D."/>
            <person name="Scott J.B."/>
            <person name="Ades P.A."/>
            <person name="Gasser R.B."/>
            <person name="Taylor P.W.J."/>
        </authorList>
    </citation>
    <scope>NUCLEOTIDE SEQUENCE [LARGE SCALE GENOMIC DNA]</scope>
    <source>
        <strain evidence="3">BRIP57314</strain>
    </source>
</reference>
<proteinExistence type="predicted"/>
<evidence type="ECO:0000256" key="2">
    <source>
        <dbReference type="SAM" id="SignalP"/>
    </source>
</evidence>
<dbReference type="AlphaFoldDB" id="A0A4U6XVR9"/>
<dbReference type="Proteomes" id="UP000310108">
    <property type="component" value="Unassembled WGS sequence"/>
</dbReference>
<evidence type="ECO:0000256" key="1">
    <source>
        <dbReference type="SAM" id="MobiDB-lite"/>
    </source>
</evidence>
<evidence type="ECO:0000313" key="3">
    <source>
        <dbReference type="EMBL" id="TKW60051.1"/>
    </source>
</evidence>
<feature type="chain" id="PRO_5020888513" evidence="2">
    <location>
        <begin position="22"/>
        <end position="144"/>
    </location>
</feature>
<keyword evidence="2" id="KW-0732">Signal</keyword>
<protein>
    <submittedName>
        <fullName evidence="3">Uncharacterized protein</fullName>
    </submittedName>
</protein>
<comment type="caution">
    <text evidence="3">The sequence shown here is derived from an EMBL/GenBank/DDBJ whole genome shotgun (WGS) entry which is preliminary data.</text>
</comment>
<accession>A0A4U6XVR9</accession>
<feature type="compositionally biased region" description="Gly residues" evidence="1">
    <location>
        <begin position="135"/>
        <end position="144"/>
    </location>
</feature>
<dbReference type="EMBL" id="PJEX01000003">
    <property type="protein sequence ID" value="TKW60051.1"/>
    <property type="molecule type" value="Genomic_DNA"/>
</dbReference>
<gene>
    <name evidence="3" type="ORF">CTA1_10049</name>
</gene>
<sequence>MKAFFFQSVLVVGVLVHATVGLTVPELDGDIQNLQERSNPKLKLRDNTQTLDLSKIPNNGGPPLNLAGLGPQVVPGVKLDSKTFGGGGKSGVDVNGLHVRNPKRNKANRGRQGAAQNGRNGRNGRNGNNNNNRGGNRGGGPPPA</sequence>
<feature type="region of interest" description="Disordered" evidence="1">
    <location>
        <begin position="80"/>
        <end position="144"/>
    </location>
</feature>